<dbReference type="Proteomes" id="UP000075763">
    <property type="component" value="Unassembled WGS sequence"/>
</dbReference>
<feature type="transmembrane region" description="Helical" evidence="1">
    <location>
        <begin position="130"/>
        <end position="148"/>
    </location>
</feature>
<feature type="transmembrane region" description="Helical" evidence="1">
    <location>
        <begin position="100"/>
        <end position="118"/>
    </location>
</feature>
<keyword evidence="1" id="KW-0472">Membrane</keyword>
<evidence type="ECO:0000313" key="2">
    <source>
        <dbReference type="EMBL" id="KYL36300.1"/>
    </source>
</evidence>
<name>A0ABD4EPJ9_9GAMM</name>
<sequence>MNDICKVNITFKNRIKAMKAELNLKQRQIKNTSYLAKWTLIWLFTLAICSFGPTLIWDRSALISGFFIIINLAAGVGMILANKRYLQGMDELMQKIHLSAMGFTLGAVLVGGLAYTNLQLSGLIDFKAQIPDLMFLMGAVYLISVYVLNKHYCAGDE</sequence>
<evidence type="ECO:0000313" key="3">
    <source>
        <dbReference type="Proteomes" id="UP000075763"/>
    </source>
</evidence>
<feature type="transmembrane region" description="Helical" evidence="1">
    <location>
        <begin position="62"/>
        <end position="80"/>
    </location>
</feature>
<dbReference type="EMBL" id="LVCN01000011">
    <property type="protein sequence ID" value="KYL36300.1"/>
    <property type="molecule type" value="Genomic_DNA"/>
</dbReference>
<keyword evidence="1" id="KW-0812">Transmembrane</keyword>
<evidence type="ECO:0000256" key="1">
    <source>
        <dbReference type="SAM" id="Phobius"/>
    </source>
</evidence>
<feature type="transmembrane region" description="Helical" evidence="1">
    <location>
        <begin position="34"/>
        <end position="56"/>
    </location>
</feature>
<dbReference type="AlphaFoldDB" id="A0ABD4EPJ9"/>
<organism evidence="2 3">
    <name type="scientific">Pseudoalteromonas tetraodonis</name>
    <dbReference type="NCBI Taxonomy" id="43659"/>
    <lineage>
        <taxon>Bacteria</taxon>
        <taxon>Pseudomonadati</taxon>
        <taxon>Pseudomonadota</taxon>
        <taxon>Gammaproteobacteria</taxon>
        <taxon>Alteromonadales</taxon>
        <taxon>Pseudoalteromonadaceae</taxon>
        <taxon>Pseudoalteromonas</taxon>
    </lineage>
</organism>
<comment type="caution">
    <text evidence="2">The sequence shown here is derived from an EMBL/GenBank/DDBJ whole genome shotgun (WGS) entry which is preliminary data.</text>
</comment>
<accession>A0ABD4EPJ9</accession>
<reference evidence="2 3" key="1">
    <citation type="submission" date="2016-03" db="EMBL/GenBank/DDBJ databases">
        <authorList>
            <person name="Zhang H."/>
            <person name="Liu R."/>
            <person name="Wang M."/>
            <person name="Wang H."/>
            <person name="Wang L."/>
            <person name="Song L."/>
        </authorList>
    </citation>
    <scope>NUCLEOTIDE SEQUENCE [LARGE SCALE GENOMIC DNA]</scope>
    <source>
        <strain evidence="2 3">DSM 16099</strain>
    </source>
</reference>
<protein>
    <submittedName>
        <fullName evidence="2">Uncharacterized protein</fullName>
    </submittedName>
</protein>
<proteinExistence type="predicted"/>
<keyword evidence="1" id="KW-1133">Transmembrane helix</keyword>
<gene>
    <name evidence="2" type="ORF">A2I96_10435</name>
</gene>